<gene>
    <name evidence="6" type="ORF">S01H1_39852</name>
</gene>
<evidence type="ECO:0000313" key="6">
    <source>
        <dbReference type="EMBL" id="GAG01464.1"/>
    </source>
</evidence>
<evidence type="ECO:0000256" key="3">
    <source>
        <dbReference type="ARBA" id="ARBA00022989"/>
    </source>
</evidence>
<organism evidence="6">
    <name type="scientific">marine sediment metagenome</name>
    <dbReference type="NCBI Taxonomy" id="412755"/>
    <lineage>
        <taxon>unclassified sequences</taxon>
        <taxon>metagenomes</taxon>
        <taxon>ecological metagenomes</taxon>
    </lineage>
</organism>
<dbReference type="EMBL" id="BARS01025193">
    <property type="protein sequence ID" value="GAG01464.1"/>
    <property type="molecule type" value="Genomic_DNA"/>
</dbReference>
<keyword evidence="4 5" id="KW-0472">Membrane</keyword>
<dbReference type="PANTHER" id="PTHR42198:SF1">
    <property type="entry name" value="INTEGRAL MEMBRANE PROTEIN"/>
    <property type="match status" value="1"/>
</dbReference>
<feature type="transmembrane region" description="Helical" evidence="5">
    <location>
        <begin position="102"/>
        <end position="129"/>
    </location>
</feature>
<evidence type="ECO:0000256" key="2">
    <source>
        <dbReference type="ARBA" id="ARBA00022692"/>
    </source>
</evidence>
<comment type="subcellular location">
    <subcellularLocation>
        <location evidence="1">Membrane</location>
        <topology evidence="1">Multi-pass membrane protein</topology>
    </subcellularLocation>
</comment>
<comment type="caution">
    <text evidence="6">The sequence shown here is derived from an EMBL/GenBank/DDBJ whole genome shotgun (WGS) entry which is preliminary data.</text>
</comment>
<evidence type="ECO:0008006" key="7">
    <source>
        <dbReference type="Google" id="ProtNLM"/>
    </source>
</evidence>
<feature type="transmembrane region" description="Helical" evidence="5">
    <location>
        <begin position="20"/>
        <end position="41"/>
    </location>
</feature>
<evidence type="ECO:0000256" key="4">
    <source>
        <dbReference type="ARBA" id="ARBA00023136"/>
    </source>
</evidence>
<dbReference type="Pfam" id="PF01956">
    <property type="entry name" value="EMC3_TMCO1"/>
    <property type="match status" value="1"/>
</dbReference>
<protein>
    <recommendedName>
        <fullName evidence="7">DUF106 domain-containing protein</fullName>
    </recommendedName>
</protein>
<accession>X0U6T2</accession>
<keyword evidence="3 5" id="KW-1133">Transmembrane helix</keyword>
<evidence type="ECO:0000256" key="5">
    <source>
        <dbReference type="SAM" id="Phobius"/>
    </source>
</evidence>
<dbReference type="GO" id="GO:0016020">
    <property type="term" value="C:membrane"/>
    <property type="evidence" value="ECO:0007669"/>
    <property type="project" value="UniProtKB-SubCell"/>
</dbReference>
<dbReference type="SMART" id="SM01415">
    <property type="entry name" value="DUF106"/>
    <property type="match status" value="1"/>
</dbReference>
<dbReference type="AlphaFoldDB" id="X0U6T2"/>
<sequence length="172" mass="19587">MMNLLSTLASADLSSLQQPPMATILILLLAIALNLVIGFLGRRSMDLDEYRRIMTESRIAQQEVMAAMKSGNQRRISKAQKRQQELSQEQMKISGNRMKTSFFYIIPLMILWPVLRTFFGDAIIAYMPFKSPFSGLELKMGSWYFLCTFASSIIIQRVLGLTFEIDTEDSAK</sequence>
<feature type="transmembrane region" description="Helical" evidence="5">
    <location>
        <begin position="141"/>
        <end position="163"/>
    </location>
</feature>
<evidence type="ECO:0000256" key="1">
    <source>
        <dbReference type="ARBA" id="ARBA00004141"/>
    </source>
</evidence>
<name>X0U6T2_9ZZZZ</name>
<dbReference type="InterPro" id="IPR002809">
    <property type="entry name" value="EMC3/TMCO1"/>
</dbReference>
<reference evidence="6" key="1">
    <citation type="journal article" date="2014" name="Front. Microbiol.">
        <title>High frequency of phylogenetically diverse reductive dehalogenase-homologous genes in deep subseafloor sedimentary metagenomes.</title>
        <authorList>
            <person name="Kawai M."/>
            <person name="Futagami T."/>
            <person name="Toyoda A."/>
            <person name="Takaki Y."/>
            <person name="Nishi S."/>
            <person name="Hori S."/>
            <person name="Arai W."/>
            <person name="Tsubouchi T."/>
            <person name="Morono Y."/>
            <person name="Uchiyama I."/>
            <person name="Ito T."/>
            <person name="Fujiyama A."/>
            <person name="Inagaki F."/>
            <person name="Takami H."/>
        </authorList>
    </citation>
    <scope>NUCLEOTIDE SEQUENCE</scope>
    <source>
        <strain evidence="6">Expedition CK06-06</strain>
    </source>
</reference>
<dbReference type="PANTHER" id="PTHR42198">
    <property type="entry name" value="INTEGRAL MEMBRANE PROTEIN"/>
    <property type="match status" value="1"/>
</dbReference>
<proteinExistence type="predicted"/>
<dbReference type="InterPro" id="IPR038978">
    <property type="entry name" value="MJ0935"/>
</dbReference>
<keyword evidence="2 5" id="KW-0812">Transmembrane</keyword>